<evidence type="ECO:0000256" key="1">
    <source>
        <dbReference type="SAM" id="MobiDB-lite"/>
    </source>
</evidence>
<accession>A0AAU8T7H1</accession>
<reference evidence="2 3" key="1">
    <citation type="journal article" date="2015" name="Genome Announc.">
        <title>Complete genome sequences for 59 burkholderia isolates, both pathogenic and near neighbor.</title>
        <authorList>
            <person name="Johnson S.L."/>
            <person name="Bishop-Lilly K.A."/>
            <person name="Ladner J.T."/>
            <person name="Daligault H.E."/>
            <person name="Davenport K.W."/>
            <person name="Jaissle J."/>
            <person name="Frey K.G."/>
            <person name="Koroleva G.I."/>
            <person name="Bruce D.C."/>
            <person name="Coyne S.R."/>
            <person name="Broomall S.M."/>
            <person name="Li P.E."/>
            <person name="Teshima H."/>
            <person name="Gibbons H.S."/>
            <person name="Palacios G.F."/>
            <person name="Rosenzweig C.N."/>
            <person name="Redden C.L."/>
            <person name="Xu Y."/>
            <person name="Minogue T.D."/>
            <person name="Chain P.S."/>
        </authorList>
    </citation>
    <scope>NUCLEOTIDE SEQUENCE [LARGE SCALE GENOMIC DNA]</scope>
    <source>
        <strain evidence="2 3">ATCC BAA-463</strain>
    </source>
</reference>
<proteinExistence type="predicted"/>
<keyword evidence="2" id="KW-0614">Plasmid</keyword>
<geneLocation type="plasmid" evidence="2 3">
    <name>pBIL</name>
</geneLocation>
<dbReference type="AlphaFoldDB" id="A0AAU8T7H1"/>
<name>A0AAU8T7H1_9BURK</name>
<feature type="region of interest" description="Disordered" evidence="1">
    <location>
        <begin position="27"/>
        <end position="76"/>
    </location>
</feature>
<organism evidence="2 3">
    <name type="scientific">Paraburkholderia fungorum</name>
    <dbReference type="NCBI Taxonomy" id="134537"/>
    <lineage>
        <taxon>Bacteria</taxon>
        <taxon>Pseudomonadati</taxon>
        <taxon>Pseudomonadota</taxon>
        <taxon>Betaproteobacteria</taxon>
        <taxon>Burkholderiales</taxon>
        <taxon>Burkholderiaceae</taxon>
        <taxon>Paraburkholderia</taxon>
    </lineage>
</organism>
<evidence type="ECO:0000313" key="3">
    <source>
        <dbReference type="Proteomes" id="UP000032614"/>
    </source>
</evidence>
<feature type="compositionally biased region" description="Low complexity" evidence="1">
    <location>
        <begin position="51"/>
        <end position="65"/>
    </location>
</feature>
<gene>
    <name evidence="2" type="ORF">OI25_8117</name>
</gene>
<protein>
    <submittedName>
        <fullName evidence="2">Uncharacterized protein</fullName>
    </submittedName>
</protein>
<dbReference type="EMBL" id="CP010024">
    <property type="protein sequence ID" value="AJZ56170.1"/>
    <property type="molecule type" value="Genomic_DNA"/>
</dbReference>
<evidence type="ECO:0000313" key="2">
    <source>
        <dbReference type="EMBL" id="AJZ56170.1"/>
    </source>
</evidence>
<dbReference type="Proteomes" id="UP000032614">
    <property type="component" value="Plasmid pBIL"/>
</dbReference>
<dbReference type="KEGG" id="bfn:OI25_8117"/>
<sequence length="108" mass="11284">MDLAVNPARSAFPKAWSAFLCAKRNPTARESDLDVKQPGGRTRNLAAGHPAASRNGAASRAGSTAHHAAQRLPGRSVSTAFHPIRAEGAGWGFPGLPFTAQVRCLPSV</sequence>